<proteinExistence type="predicted"/>
<name>X1GHB6_9ZZZZ</name>
<evidence type="ECO:0000256" key="1">
    <source>
        <dbReference type="SAM" id="Phobius"/>
    </source>
</evidence>
<feature type="transmembrane region" description="Helical" evidence="1">
    <location>
        <begin position="37"/>
        <end position="56"/>
    </location>
</feature>
<organism evidence="2">
    <name type="scientific">marine sediment metagenome</name>
    <dbReference type="NCBI Taxonomy" id="412755"/>
    <lineage>
        <taxon>unclassified sequences</taxon>
        <taxon>metagenomes</taxon>
        <taxon>ecological metagenomes</taxon>
    </lineage>
</organism>
<keyword evidence="1" id="KW-0472">Membrane</keyword>
<sequence>MKLGNNGNKNRQDFVFDRLGFDLLGIEAKKRLSRSKFIIFFFAVPFLGIAIILWFLKLFKVVAWWTPWPFILIAIGSLIYNHFNLRRS</sequence>
<keyword evidence="1" id="KW-0812">Transmembrane</keyword>
<accession>X1GHB6</accession>
<reference evidence="2" key="1">
    <citation type="journal article" date="2014" name="Front. Microbiol.">
        <title>High frequency of phylogenetically diverse reductive dehalogenase-homologous genes in deep subseafloor sedimentary metagenomes.</title>
        <authorList>
            <person name="Kawai M."/>
            <person name="Futagami T."/>
            <person name="Toyoda A."/>
            <person name="Takaki Y."/>
            <person name="Nishi S."/>
            <person name="Hori S."/>
            <person name="Arai W."/>
            <person name="Tsubouchi T."/>
            <person name="Morono Y."/>
            <person name="Uchiyama I."/>
            <person name="Ito T."/>
            <person name="Fujiyama A."/>
            <person name="Inagaki F."/>
            <person name="Takami H."/>
        </authorList>
    </citation>
    <scope>NUCLEOTIDE SEQUENCE</scope>
    <source>
        <strain evidence="2">Expedition CK06-06</strain>
    </source>
</reference>
<dbReference type="AlphaFoldDB" id="X1GHB6"/>
<dbReference type="EMBL" id="BARU01021152">
    <property type="protein sequence ID" value="GAH57316.1"/>
    <property type="molecule type" value="Genomic_DNA"/>
</dbReference>
<keyword evidence="1" id="KW-1133">Transmembrane helix</keyword>
<evidence type="ECO:0000313" key="2">
    <source>
        <dbReference type="EMBL" id="GAH57316.1"/>
    </source>
</evidence>
<comment type="caution">
    <text evidence="2">The sequence shown here is derived from an EMBL/GenBank/DDBJ whole genome shotgun (WGS) entry which is preliminary data.</text>
</comment>
<protein>
    <submittedName>
        <fullName evidence="2">Uncharacterized protein</fullName>
    </submittedName>
</protein>
<feature type="non-terminal residue" evidence="2">
    <location>
        <position position="88"/>
    </location>
</feature>
<gene>
    <name evidence="2" type="ORF">S03H2_34639</name>
</gene>
<feature type="transmembrane region" description="Helical" evidence="1">
    <location>
        <begin position="62"/>
        <end position="83"/>
    </location>
</feature>